<dbReference type="Proteomes" id="UP001065047">
    <property type="component" value="Unassembled WGS sequence"/>
</dbReference>
<proteinExistence type="predicted"/>
<organism evidence="1 2">
    <name type="scientific">Acetobacter malorum DSM 14337</name>
    <dbReference type="NCBI Taxonomy" id="1307910"/>
    <lineage>
        <taxon>Bacteria</taxon>
        <taxon>Pseudomonadati</taxon>
        <taxon>Pseudomonadota</taxon>
        <taxon>Alphaproteobacteria</taxon>
        <taxon>Acetobacterales</taxon>
        <taxon>Acetobacteraceae</taxon>
        <taxon>Acetobacter</taxon>
    </lineage>
</organism>
<name>A0ABQ0PZL4_9PROT</name>
<gene>
    <name evidence="1" type="ORF">AA14337_3097</name>
</gene>
<reference evidence="1" key="1">
    <citation type="submission" date="2013-04" db="EMBL/GenBank/DDBJ databases">
        <title>The genome sequencing project of 58 acetic acid bacteria.</title>
        <authorList>
            <person name="Okamoto-Kainuma A."/>
            <person name="Ishikawa M."/>
            <person name="Umino S."/>
            <person name="Koizumi Y."/>
            <person name="Shiwa Y."/>
            <person name="Yoshikawa H."/>
            <person name="Matsutani M."/>
            <person name="Matsushita K."/>
        </authorList>
    </citation>
    <scope>NUCLEOTIDE SEQUENCE</scope>
    <source>
        <strain evidence="1">DSM 14337</strain>
    </source>
</reference>
<dbReference type="Gene3D" id="3.30.70.2540">
    <property type="entry name" value="CRISPR-associated endoribonuclease Cas6/Csy4"/>
    <property type="match status" value="1"/>
</dbReference>
<dbReference type="InterPro" id="IPR042564">
    <property type="entry name" value="CRISPR-Cas6/Csy4_sf"/>
</dbReference>
<evidence type="ECO:0000313" key="2">
    <source>
        <dbReference type="Proteomes" id="UP001065047"/>
    </source>
</evidence>
<dbReference type="CDD" id="cd09739">
    <property type="entry name" value="Cas6_I-F"/>
    <property type="match status" value="1"/>
</dbReference>
<comment type="caution">
    <text evidence="1">The sequence shown here is derived from an EMBL/GenBank/DDBJ whole genome shotgun (WGS) entry which is preliminary data.</text>
</comment>
<dbReference type="EMBL" id="BAPF01000054">
    <property type="protein sequence ID" value="GBQ85538.1"/>
    <property type="molecule type" value="Genomic_DNA"/>
</dbReference>
<protein>
    <submittedName>
        <fullName evidence="1">Uncharacterized protein</fullName>
    </submittedName>
</protein>
<dbReference type="Pfam" id="PF09618">
    <property type="entry name" value="Cas_Csy4"/>
    <property type="match status" value="1"/>
</dbReference>
<accession>A0ABQ0PZL4</accession>
<keyword evidence="2" id="KW-1185">Reference proteome</keyword>
<dbReference type="InterPro" id="IPR013396">
    <property type="entry name" value="CRISPR-assoc_prot_Csy4"/>
</dbReference>
<sequence>MSDIMSRAFYRLHGAIASLQTSEVGVSFPNHTLMSVGDVLRVHGSKDALGRLLDGGWLFRMEDYTLSSGLMPVPEQVKYRCVSRGRAKSSAPRLRKRLMRRHGLSDQEAERLIPDSVEKRLKLPSISVCSKGTSTRSYPIFIKHGPLLDAPVSAAFSGYGLSSEATVPWF</sequence>
<dbReference type="NCBIfam" id="TIGR02563">
    <property type="entry name" value="cas_Csy4"/>
    <property type="match status" value="1"/>
</dbReference>
<evidence type="ECO:0000313" key="1">
    <source>
        <dbReference type="EMBL" id="GBQ85538.1"/>
    </source>
</evidence>